<dbReference type="Proteomes" id="UP000245911">
    <property type="component" value="Unassembled WGS sequence"/>
</dbReference>
<organism evidence="2 3">
    <name type="scientific">Pararhodobacter oceanensis</name>
    <dbReference type="NCBI Taxonomy" id="2172121"/>
    <lineage>
        <taxon>Bacteria</taxon>
        <taxon>Pseudomonadati</taxon>
        <taxon>Pseudomonadota</taxon>
        <taxon>Alphaproteobacteria</taxon>
        <taxon>Rhodobacterales</taxon>
        <taxon>Paracoccaceae</taxon>
        <taxon>Pararhodobacter</taxon>
    </lineage>
</organism>
<comment type="caution">
    <text evidence="2">The sequence shown here is derived from an EMBL/GenBank/DDBJ whole genome shotgun (WGS) entry which is preliminary data.</text>
</comment>
<name>A0A2T8HXW7_9RHOB</name>
<feature type="domain" description="VOC" evidence="1">
    <location>
        <begin position="4"/>
        <end position="153"/>
    </location>
</feature>
<sequence>MSIIFDHFVLLVNDLDAAARDYQALGFTVLDRADTSHGSTKFKFVSFHDGSYILLTAFTSAEGQSGHRLGEVLDAGEGWADYSFTVADAGAVGQALSAKGFPVRGPVPVSNVVASGEKWALDLLMTGRGAGGDVALPFLVSDVTGRSHRIPGPSDHGNGASGIESVTLTTADPRRVADTLVAIGGKDVATSKGIHVHFDDCHVEILPLDAPNSRPGGGIASVTLKGGTAGQVLDLTLAHNAPMTFAGAAQ</sequence>
<gene>
    <name evidence="2" type="ORF">DDE20_01340</name>
</gene>
<keyword evidence="3" id="KW-1185">Reference proteome</keyword>
<dbReference type="PROSITE" id="PS51819">
    <property type="entry name" value="VOC"/>
    <property type="match status" value="1"/>
</dbReference>
<proteinExistence type="predicted"/>
<dbReference type="CDD" id="cd06587">
    <property type="entry name" value="VOC"/>
    <property type="match status" value="1"/>
</dbReference>
<evidence type="ECO:0000313" key="2">
    <source>
        <dbReference type="EMBL" id="PVH30234.1"/>
    </source>
</evidence>
<dbReference type="OrthoDB" id="9812467at2"/>
<dbReference type="Pfam" id="PF13468">
    <property type="entry name" value="Glyoxalase_3"/>
    <property type="match status" value="1"/>
</dbReference>
<dbReference type="PANTHER" id="PTHR40265:SF1">
    <property type="entry name" value="GLYOXALASE-LIKE DOMAIN-CONTAINING PROTEIN"/>
    <property type="match status" value="1"/>
</dbReference>
<protein>
    <recommendedName>
        <fullName evidence="1">VOC domain-containing protein</fullName>
    </recommendedName>
</protein>
<dbReference type="InterPro" id="IPR037523">
    <property type="entry name" value="VOC_core"/>
</dbReference>
<dbReference type="AlphaFoldDB" id="A0A2T8HXW7"/>
<dbReference type="InterPro" id="IPR029068">
    <property type="entry name" value="Glyas_Bleomycin-R_OHBP_Dase"/>
</dbReference>
<dbReference type="Gene3D" id="3.10.180.10">
    <property type="entry name" value="2,3-Dihydroxybiphenyl 1,2-Dioxygenase, domain 1"/>
    <property type="match status" value="1"/>
</dbReference>
<dbReference type="SUPFAM" id="SSF54593">
    <property type="entry name" value="Glyoxalase/Bleomycin resistance protein/Dihydroxybiphenyl dioxygenase"/>
    <property type="match status" value="1"/>
</dbReference>
<evidence type="ECO:0000259" key="1">
    <source>
        <dbReference type="PROSITE" id="PS51819"/>
    </source>
</evidence>
<dbReference type="EMBL" id="QDKM01000001">
    <property type="protein sequence ID" value="PVH30234.1"/>
    <property type="molecule type" value="Genomic_DNA"/>
</dbReference>
<dbReference type="PANTHER" id="PTHR40265">
    <property type="entry name" value="BLL2707 PROTEIN"/>
    <property type="match status" value="1"/>
</dbReference>
<dbReference type="InterPro" id="IPR025870">
    <property type="entry name" value="Glyoxalase-like_dom"/>
</dbReference>
<evidence type="ECO:0000313" key="3">
    <source>
        <dbReference type="Proteomes" id="UP000245911"/>
    </source>
</evidence>
<dbReference type="RefSeq" id="WP_116556642.1">
    <property type="nucleotide sequence ID" value="NZ_QDKM01000001.1"/>
</dbReference>
<reference evidence="2 3" key="1">
    <citation type="submission" date="2018-04" db="EMBL/GenBank/DDBJ databases">
        <title>Pararhodobacter oceanense sp. nov., isolated from marine intertidal sediment.</title>
        <authorList>
            <person name="Wang X.-L."/>
            <person name="Du Z.-J."/>
        </authorList>
    </citation>
    <scope>NUCLEOTIDE SEQUENCE [LARGE SCALE GENOMIC DNA]</scope>
    <source>
        <strain evidence="2 3">AM505</strain>
    </source>
</reference>
<accession>A0A2T8HXW7</accession>